<evidence type="ECO:0000256" key="2">
    <source>
        <dbReference type="ARBA" id="ARBA00022679"/>
    </source>
</evidence>
<dbReference type="PANTHER" id="PTHR43542:SF1">
    <property type="entry name" value="METHYLTRANSFERASE"/>
    <property type="match status" value="1"/>
</dbReference>
<dbReference type="NCBIfam" id="TIGR00095">
    <property type="entry name" value="16S rRNA (guanine(966)-N(2))-methyltransferase RsmD"/>
    <property type="match status" value="1"/>
</dbReference>
<evidence type="ECO:0000313" key="3">
    <source>
        <dbReference type="EMBL" id="MCT9810098.1"/>
    </source>
</evidence>
<gene>
    <name evidence="3" type="primary">rsmD</name>
    <name evidence="3" type="ORF">N0K08_05605</name>
</gene>
<evidence type="ECO:0000313" key="4">
    <source>
        <dbReference type="Proteomes" id="UP001525968"/>
    </source>
</evidence>
<keyword evidence="4" id="KW-1185">Reference proteome</keyword>
<comment type="caution">
    <text evidence="3">The sequence shown here is derived from an EMBL/GenBank/DDBJ whole genome shotgun (WGS) entry which is preliminary data.</text>
</comment>
<dbReference type="Proteomes" id="UP001525968">
    <property type="component" value="Unassembled WGS sequence"/>
</dbReference>
<dbReference type="PANTHER" id="PTHR43542">
    <property type="entry name" value="METHYLTRANSFERASE"/>
    <property type="match status" value="1"/>
</dbReference>
<dbReference type="Pfam" id="PF03602">
    <property type="entry name" value="Cons_hypoth95"/>
    <property type="match status" value="1"/>
</dbReference>
<sequence>MSRSRIHIDVQSMAVADAIAALEKKTRVRTRPEPEPEVVVAAKPAKKGVVGKSDKPAGGAGEIRIIGGQWRRTRLPVAKRPGLRPTPDRVRETLFNWLGQDLTGWRCMDAFAGTGALGLEAASRGAKDVWMIEQDGALVAQLSTLKQRLSAQAVKVQRGDAVNALQQAAPDSLDLIFLDPPFTEDALFLSSLQAAQRAVTADGWIYLEAPSEWDDATLAESGLVRQRYLKAGAVHAHLLRKLPATAA</sequence>
<keyword evidence="1 3" id="KW-0489">Methyltransferase</keyword>
<dbReference type="InterPro" id="IPR029063">
    <property type="entry name" value="SAM-dependent_MTases_sf"/>
</dbReference>
<evidence type="ECO:0000256" key="1">
    <source>
        <dbReference type="ARBA" id="ARBA00022603"/>
    </source>
</evidence>
<accession>A0ABT2PLX2</accession>
<proteinExistence type="predicted"/>
<dbReference type="EMBL" id="JAODYH010000003">
    <property type="protein sequence ID" value="MCT9810098.1"/>
    <property type="molecule type" value="Genomic_DNA"/>
</dbReference>
<dbReference type="Gene3D" id="3.40.50.150">
    <property type="entry name" value="Vaccinia Virus protein VP39"/>
    <property type="match status" value="1"/>
</dbReference>
<dbReference type="SUPFAM" id="SSF53335">
    <property type="entry name" value="S-adenosyl-L-methionine-dependent methyltransferases"/>
    <property type="match status" value="1"/>
</dbReference>
<name>A0ABT2PLX2_9BURK</name>
<keyword evidence="2 3" id="KW-0808">Transferase</keyword>
<dbReference type="EC" id="2.1.1.171" evidence="3"/>
<dbReference type="GO" id="GO:0052913">
    <property type="term" value="F:16S rRNA (guanine(966)-N(2))-methyltransferase activity"/>
    <property type="evidence" value="ECO:0007669"/>
    <property type="project" value="UniProtKB-EC"/>
</dbReference>
<dbReference type="CDD" id="cd02440">
    <property type="entry name" value="AdoMet_MTases"/>
    <property type="match status" value="1"/>
</dbReference>
<dbReference type="InterPro" id="IPR004398">
    <property type="entry name" value="RNA_MeTrfase_RsmD"/>
</dbReference>
<protein>
    <submittedName>
        <fullName evidence="3">16S rRNA (Guanine(966)-N(2))-methyltransferase RsmD</fullName>
        <ecNumber evidence="3">2.1.1.171</ecNumber>
    </submittedName>
</protein>
<organism evidence="3 4">
    <name type="scientific">Acidovorax bellezanensis</name>
    <dbReference type="NCBI Taxonomy" id="2976702"/>
    <lineage>
        <taxon>Bacteria</taxon>
        <taxon>Pseudomonadati</taxon>
        <taxon>Pseudomonadota</taxon>
        <taxon>Betaproteobacteria</taxon>
        <taxon>Burkholderiales</taxon>
        <taxon>Comamonadaceae</taxon>
        <taxon>Acidovorax</taxon>
    </lineage>
</organism>
<reference evidence="3 4" key="1">
    <citation type="submission" date="2022-09" db="EMBL/GenBank/DDBJ databases">
        <title>Draft genome of isolate Be4.</title>
        <authorList>
            <person name="Sanchez-Castro I."/>
            <person name="Martinez-Rodriguez P."/>
            <person name="Descostes M."/>
            <person name="Merroun M."/>
        </authorList>
    </citation>
    <scope>NUCLEOTIDE SEQUENCE [LARGE SCALE GENOMIC DNA]</scope>
    <source>
        <strain evidence="3 4">Be4</strain>
    </source>
</reference>